<dbReference type="InterPro" id="IPR036890">
    <property type="entry name" value="HATPase_C_sf"/>
</dbReference>
<dbReference type="InterPro" id="IPR036097">
    <property type="entry name" value="HisK_dim/P_sf"/>
</dbReference>
<reference evidence="8" key="1">
    <citation type="submission" date="2019-02" db="EMBL/GenBank/DDBJ databases">
        <authorList>
            <person name="Pothier F.J."/>
        </authorList>
    </citation>
    <scope>NUCLEOTIDE SEQUENCE</scope>
    <source>
        <strain evidence="8">CI-1B</strain>
    </source>
</reference>
<proteinExistence type="predicted"/>
<dbReference type="InterPro" id="IPR003594">
    <property type="entry name" value="HATPase_dom"/>
</dbReference>
<dbReference type="CDD" id="cd00130">
    <property type="entry name" value="PAS"/>
    <property type="match status" value="3"/>
</dbReference>
<dbReference type="EMBL" id="CAADFC020000016">
    <property type="protein sequence ID" value="VIO73094.1"/>
    <property type="molecule type" value="Genomic_DNA"/>
</dbReference>
<dbReference type="SUPFAM" id="SSF56112">
    <property type="entry name" value="Protein kinase-like (PK-like)"/>
    <property type="match status" value="1"/>
</dbReference>
<dbReference type="Gene3D" id="3.30.450.20">
    <property type="entry name" value="PAS domain"/>
    <property type="match status" value="3"/>
</dbReference>
<feature type="domain" description="PAC" evidence="7">
    <location>
        <begin position="1806"/>
        <end position="1858"/>
    </location>
</feature>
<dbReference type="Gene3D" id="1.10.287.130">
    <property type="match status" value="1"/>
</dbReference>
<dbReference type="InterPro" id="IPR027417">
    <property type="entry name" value="P-loop_NTPase"/>
</dbReference>
<dbReference type="Pfam" id="PF13426">
    <property type="entry name" value="PAS_9"/>
    <property type="match status" value="1"/>
</dbReference>
<dbReference type="EC" id="2.7.13.3" evidence="2"/>
<feature type="domain" description="Protein kinase" evidence="4">
    <location>
        <begin position="4"/>
        <end position="281"/>
    </location>
</feature>
<dbReference type="Pfam" id="PF01590">
    <property type="entry name" value="GAF"/>
    <property type="match status" value="1"/>
</dbReference>
<dbReference type="SUPFAM" id="SSF55781">
    <property type="entry name" value="GAF domain-like"/>
    <property type="match status" value="1"/>
</dbReference>
<dbReference type="SMART" id="SM00091">
    <property type="entry name" value="PAS"/>
    <property type="match status" value="3"/>
</dbReference>
<evidence type="ECO:0000259" key="7">
    <source>
        <dbReference type="PROSITE" id="PS50113"/>
    </source>
</evidence>
<dbReference type="PANTHER" id="PTHR43642">
    <property type="entry name" value="HYBRID SIGNAL TRANSDUCTION HISTIDINE KINASE G"/>
    <property type="match status" value="1"/>
</dbReference>
<dbReference type="Proteomes" id="UP000328092">
    <property type="component" value="Unassembled WGS sequence"/>
</dbReference>
<dbReference type="InterPro" id="IPR001610">
    <property type="entry name" value="PAC"/>
</dbReference>
<dbReference type="InterPro" id="IPR029016">
    <property type="entry name" value="GAF-like_dom_sf"/>
</dbReference>
<dbReference type="PROSITE" id="PS50011">
    <property type="entry name" value="PROTEIN_KINASE_DOM"/>
    <property type="match status" value="1"/>
</dbReference>
<dbReference type="Gene3D" id="6.10.250.2580">
    <property type="match status" value="1"/>
</dbReference>
<dbReference type="InterPro" id="IPR013655">
    <property type="entry name" value="PAS_fold_3"/>
</dbReference>
<keyword evidence="9" id="KW-1185">Reference proteome</keyword>
<evidence type="ECO:0000256" key="3">
    <source>
        <dbReference type="ARBA" id="ARBA00022553"/>
    </source>
</evidence>
<feature type="domain" description="PAC" evidence="7">
    <location>
        <begin position="1547"/>
        <end position="1597"/>
    </location>
</feature>
<dbReference type="CDD" id="cd14014">
    <property type="entry name" value="STKc_PknB_like"/>
    <property type="match status" value="1"/>
</dbReference>
<dbReference type="PROSITE" id="PS50112">
    <property type="entry name" value="PAS"/>
    <property type="match status" value="2"/>
</dbReference>
<dbReference type="OrthoDB" id="9789238at2"/>
<dbReference type="Gene3D" id="3.40.50.300">
    <property type="entry name" value="P-loop containing nucleotide triphosphate hydrolases"/>
    <property type="match status" value="1"/>
</dbReference>
<name>A0A508TFI1_9BRAD</name>
<dbReference type="Pfam" id="PF02518">
    <property type="entry name" value="HATPase_c"/>
    <property type="match status" value="1"/>
</dbReference>
<evidence type="ECO:0000313" key="8">
    <source>
        <dbReference type="EMBL" id="VIO73094.1"/>
    </source>
</evidence>
<comment type="caution">
    <text evidence="8">The sequence shown here is derived from an EMBL/GenBank/DDBJ whole genome shotgun (WGS) entry which is preliminary data.</text>
</comment>
<dbReference type="InterPro" id="IPR035965">
    <property type="entry name" value="PAS-like_dom_sf"/>
</dbReference>
<dbReference type="NCBIfam" id="TIGR00229">
    <property type="entry name" value="sensory_box"/>
    <property type="match status" value="3"/>
</dbReference>
<dbReference type="InterPro" id="IPR003018">
    <property type="entry name" value="GAF"/>
</dbReference>
<dbReference type="SUPFAM" id="SSF55874">
    <property type="entry name" value="ATPase domain of HSP90 chaperone/DNA topoisomerase II/histidine kinase"/>
    <property type="match status" value="1"/>
</dbReference>
<feature type="domain" description="PAC" evidence="7">
    <location>
        <begin position="1674"/>
        <end position="1726"/>
    </location>
</feature>
<feature type="domain" description="Histidine kinase" evidence="5">
    <location>
        <begin position="1878"/>
        <end position="2093"/>
    </location>
</feature>
<evidence type="ECO:0000259" key="5">
    <source>
        <dbReference type="PROSITE" id="PS50109"/>
    </source>
</evidence>
<dbReference type="SMART" id="SM00388">
    <property type="entry name" value="HisKA"/>
    <property type="match status" value="1"/>
</dbReference>
<dbReference type="InterPro" id="IPR008271">
    <property type="entry name" value="Ser/Thr_kinase_AS"/>
</dbReference>
<dbReference type="Gene3D" id="3.30.450.40">
    <property type="match status" value="1"/>
</dbReference>
<dbReference type="InterPro" id="IPR000700">
    <property type="entry name" value="PAS-assoc_C"/>
</dbReference>
<organism evidence="8 9">
    <name type="scientific">Bradyrhizobium ivorense</name>
    <dbReference type="NCBI Taxonomy" id="2511166"/>
    <lineage>
        <taxon>Bacteria</taxon>
        <taxon>Pseudomonadati</taxon>
        <taxon>Pseudomonadota</taxon>
        <taxon>Alphaproteobacteria</taxon>
        <taxon>Hyphomicrobiales</taxon>
        <taxon>Nitrobacteraceae</taxon>
        <taxon>Bradyrhizobium</taxon>
    </lineage>
</organism>
<dbReference type="Pfam" id="PF13191">
    <property type="entry name" value="AAA_16"/>
    <property type="match status" value="1"/>
</dbReference>
<feature type="domain" description="PAS" evidence="6">
    <location>
        <begin position="1472"/>
        <end position="1544"/>
    </location>
</feature>
<evidence type="ECO:0000313" key="9">
    <source>
        <dbReference type="Proteomes" id="UP000328092"/>
    </source>
</evidence>
<dbReference type="PROSITE" id="PS00108">
    <property type="entry name" value="PROTEIN_KINASE_ST"/>
    <property type="match status" value="1"/>
</dbReference>
<dbReference type="PROSITE" id="PS50109">
    <property type="entry name" value="HIS_KIN"/>
    <property type="match status" value="1"/>
</dbReference>
<dbReference type="SMART" id="SM00086">
    <property type="entry name" value="PAC"/>
    <property type="match status" value="3"/>
</dbReference>
<dbReference type="InterPro" id="IPR005467">
    <property type="entry name" value="His_kinase_dom"/>
</dbReference>
<dbReference type="Pfam" id="PF00069">
    <property type="entry name" value="Pkinase"/>
    <property type="match status" value="1"/>
</dbReference>
<dbReference type="InterPro" id="IPR000014">
    <property type="entry name" value="PAS"/>
</dbReference>
<dbReference type="Pfam" id="PF08447">
    <property type="entry name" value="PAS_3"/>
    <property type="match status" value="2"/>
</dbReference>
<dbReference type="GO" id="GO:0000155">
    <property type="term" value="F:phosphorelay sensor kinase activity"/>
    <property type="evidence" value="ECO:0007669"/>
    <property type="project" value="InterPro"/>
</dbReference>
<dbReference type="InterPro" id="IPR053159">
    <property type="entry name" value="Hybrid_Histidine_Kinase"/>
</dbReference>
<dbReference type="SUPFAM" id="SSF47384">
    <property type="entry name" value="Homodimeric domain of signal transducing histidine kinase"/>
    <property type="match status" value="1"/>
</dbReference>
<dbReference type="SMART" id="SM00065">
    <property type="entry name" value="GAF"/>
    <property type="match status" value="1"/>
</dbReference>
<dbReference type="FunFam" id="3.30.450.20:FF:000099">
    <property type="entry name" value="Sensory box sensor histidine kinase"/>
    <property type="match status" value="1"/>
</dbReference>
<dbReference type="InterPro" id="IPR003661">
    <property type="entry name" value="HisK_dim/P_dom"/>
</dbReference>
<dbReference type="InterPro" id="IPR041664">
    <property type="entry name" value="AAA_16"/>
</dbReference>
<dbReference type="Gene3D" id="2.10.70.100">
    <property type="match status" value="1"/>
</dbReference>
<dbReference type="Gene3D" id="1.10.510.10">
    <property type="entry name" value="Transferase(Phosphotransferase) domain 1"/>
    <property type="match status" value="1"/>
</dbReference>
<comment type="catalytic activity">
    <reaction evidence="1">
        <text>ATP + protein L-histidine = ADP + protein N-phospho-L-histidine.</text>
        <dbReference type="EC" id="2.7.13.3"/>
    </reaction>
</comment>
<accession>A0A508TFI1</accession>
<dbReference type="SMART" id="SM00220">
    <property type="entry name" value="S_TKc"/>
    <property type="match status" value="1"/>
</dbReference>
<dbReference type="SMART" id="SM00387">
    <property type="entry name" value="HATPase_c"/>
    <property type="match status" value="1"/>
</dbReference>
<dbReference type="PROSITE" id="PS50113">
    <property type="entry name" value="PAC"/>
    <property type="match status" value="3"/>
</dbReference>
<dbReference type="Gene3D" id="3.30.565.10">
    <property type="entry name" value="Histidine kinase-like ATPase, C-terminal domain"/>
    <property type="match status" value="1"/>
</dbReference>
<gene>
    <name evidence="8" type="primary">fixL_7</name>
    <name evidence="8" type="ORF">CI1B_46970</name>
</gene>
<dbReference type="GO" id="GO:0005524">
    <property type="term" value="F:ATP binding"/>
    <property type="evidence" value="ECO:0007669"/>
    <property type="project" value="InterPro"/>
</dbReference>
<dbReference type="InterPro" id="IPR011009">
    <property type="entry name" value="Kinase-like_dom_sf"/>
</dbReference>
<evidence type="ECO:0000256" key="2">
    <source>
        <dbReference type="ARBA" id="ARBA00012438"/>
    </source>
</evidence>
<dbReference type="InterPro" id="IPR000719">
    <property type="entry name" value="Prot_kinase_dom"/>
</dbReference>
<evidence type="ECO:0000259" key="4">
    <source>
        <dbReference type="PROSITE" id="PS50011"/>
    </source>
</evidence>
<dbReference type="PANTHER" id="PTHR43642:SF1">
    <property type="entry name" value="HYBRID SIGNAL TRANSDUCTION HISTIDINE KINASE G"/>
    <property type="match status" value="1"/>
</dbReference>
<dbReference type="InterPro" id="IPR004358">
    <property type="entry name" value="Sig_transdc_His_kin-like_C"/>
</dbReference>
<keyword evidence="8" id="KW-0808">Transferase</keyword>
<keyword evidence="3" id="KW-0597">Phosphoprotein</keyword>
<dbReference type="SUPFAM" id="SSF55785">
    <property type="entry name" value="PYP-like sensor domain (PAS domain)"/>
    <property type="match status" value="3"/>
</dbReference>
<dbReference type="PRINTS" id="PR00344">
    <property type="entry name" value="BCTRLSENSOR"/>
</dbReference>
<dbReference type="RefSeq" id="WP_139861800.1">
    <property type="nucleotide sequence ID" value="NZ_CAADFC020000016.1"/>
</dbReference>
<dbReference type="SUPFAM" id="SSF52540">
    <property type="entry name" value="P-loop containing nucleoside triphosphate hydrolases"/>
    <property type="match status" value="1"/>
</dbReference>
<evidence type="ECO:0000256" key="1">
    <source>
        <dbReference type="ARBA" id="ARBA00000085"/>
    </source>
</evidence>
<feature type="domain" description="PAS" evidence="6">
    <location>
        <begin position="1598"/>
        <end position="1671"/>
    </location>
</feature>
<dbReference type="GO" id="GO:0009882">
    <property type="term" value="F:blue light photoreceptor activity"/>
    <property type="evidence" value="ECO:0007669"/>
    <property type="project" value="UniProtKB-ARBA"/>
</dbReference>
<protein>
    <recommendedName>
        <fullName evidence="2">histidine kinase</fullName>
        <ecNumber evidence="2">2.7.13.3</ecNumber>
    </recommendedName>
</protein>
<sequence length="2106" mass="235098">MVPHSLNVAYSDGDAQVLWRDSERVFHRGWRMDEDGKRHGVLFVAPATEHPSRSCLDRLTHEYELRDELEAAWAVRPLELVREANRIKLVLDDASGEPLETLLGVPMNVGRFLRFGIAISSALGKLHQRGLVHKDIKPANILFNEATGQVRLTGFGIASRFARERQSPHPPETIAGTLAYMAPEQTGRMNRSIDSRSDLYALGVTFYQMLTGGLPFAAAEPMDWVHCHLAKLPVPPAERLKEIPVAVSAIVMKLLAKRAEDRYQTTAGLESDLRNCQTEWAAQRQIDDFPLGEHDTSDHLLIPEKLYGRRREVDILLAAFDRVVNGGAPELVLVSGYSGIGKSSVVNELQPVLVPPRGLFASGKFDQYKRDIPYATLIQALQSLTRPLLGKSEEDLAPWRDALRETLGPNAGLMLDLVPELKLLIGEPPPVPELPPQDTQRRFQRVLRQFIGVFARPEHPLALFLDDLQWLDAATLDLLEHLVTRSDLHNLLLIGAYRDNEVTAAHPLMRKLEEIRKAGAPVQQIVLAPLARDDLTELIVDCFRRGAEDAAALAELIHHKTAGNPFFAIQFISSLVDEDLLTFNYDERAWSWDINSIRAKGHTDNVVDLMVDKLARLPVETQQALQLLACIGNSAGFDLLGMVSRLSQEEMHERLWESVRAGLVFRTERSYRFLHDRVQEAVYSLIPVDLRPEMHLRIGWLLAADTSKRAEAIFEIVNQLDRGAALIASRDEREQLAELNLRAGQRARSSTAYASALKFSTAGVALLTNDCWERQHELIFALELLRAECEFLTGELNAANERLAVLATRAATSVERATVACLRMDVHTMFGRNSDAVAVALEYFRQLGMEWSAHPTKEKALREYDLMWSQLGERSIEDLIKLPLVSDPSSLATFDVLVRLGAPARFTDINLYSLAACRGVNLSIEHGNCDASCVAYIRVGMLAGPSFGDYEAGYRLAQLGYELCEGYELTRFQATTYQIFGLVAPWTKHVKSGRDLLRRAVTSADQIGDLTIGAYSRSQLVSHMLAAGDPLIEVQRAVEGGHAFMQRTRMGWGIDVIASQLALVKMLRGLTRAFGSMDCDEFDEDQVAQRLSSNPNLALATCWYCIQKLQASFFAGDYAAAVDALSRAQPLVWTATSYWDSAEYQFYAALSRAAFCDTAPAEERQPHLDALTAHHRQLRAWEANCPENFENRAALVGAEIARIEDRTLDAEQLYEQAIRSARINGFVHNEAIAYELAGRFYLARGFEEVAHLYLRNARRGYLRWGADGKVRQLDHLYPHLRQDGRALGPAGTIEAPVEHLDLATMIEASQALSGEMVLEKLIDRLLRAAIGHAGAERGLLIVPQGDVLQIEAEAIAGGDNVIVRLRDGSYSTAALPESLVRYGTRTHETVILDDASCQNEFSADRYILQSRVRSILCLPLINQGKLTAVLYLENSLTPNVFTPNRVALLKVLASQAAISLENARLYHDLANREQKIRSLVDSNIIGIIIVDRERRIIEANDAFLRMLGYDRVDLALGRASLTELTPPEWREVDKRRWAELVSTGLAQPFEKEYFRKDGSRVPVLVGAATMLKEGGNEGVAFVLDLTERKRAEEALRRSEAYLAEAQRLSHTSSWALDVRRREFVYLSSEAYRLFGFDPKKDIRSPQHFYDRILPEDRERVIETAQQAVQEKAGREVDFRIALPDGSIKYVHSVGHPLLGTDGEVVEVVSTHIDVTEQHLANERLQKAFDDIKKSEDRLRLVVDTIPALVWRANPDGIPDFLNQPALDYTGLKLDQAETGWPRAFHPEDKKGMLQKWTAIRESGMPGELEARLRRFDGEYRRFLFRGVPLRDELGNIVKWYGSSTDIEDRTQALARLQQMQSDLAHMNRVSVMGELAASLSHEIAQPIASARNNARAAQNFMKMQPPDLSEVREALSCVVADADRSAEIIDRIREQIKKAPPRKGRFDLNAAIREVITLGQSVTVRNGVSVRARLAEGLAPVLGDRIQLQQVMLNLILNAAEAMISVEEGARELLISTEQDRAGALVGVRDSGPGIDPAHLDRVFDAFYTTKSSGTGMGLSICRSIIHAHGGKLWVEANEPRGAVFQFTLPDAETELTAPLQASPRL</sequence>
<evidence type="ECO:0000259" key="6">
    <source>
        <dbReference type="PROSITE" id="PS50112"/>
    </source>
</evidence>